<name>A0A2T0XKI0_9BURK</name>
<dbReference type="PANTHER" id="PTHR36931">
    <property type="entry name" value="UPF0153 PROTEIN YEIW"/>
    <property type="match status" value="1"/>
</dbReference>
<evidence type="ECO:0008006" key="3">
    <source>
        <dbReference type="Google" id="ProtNLM"/>
    </source>
</evidence>
<organism evidence="1 2">
    <name type="scientific">Jezberella montanilacus</name>
    <dbReference type="NCBI Taxonomy" id="323426"/>
    <lineage>
        <taxon>Bacteria</taxon>
        <taxon>Pseudomonadati</taxon>
        <taxon>Pseudomonadota</taxon>
        <taxon>Betaproteobacteria</taxon>
        <taxon>Burkholderiales</taxon>
        <taxon>Alcaligenaceae</taxon>
        <taxon>Jezberella</taxon>
    </lineage>
</organism>
<dbReference type="PANTHER" id="PTHR36931:SF1">
    <property type="entry name" value="UPF0153 PROTEIN YEIW"/>
    <property type="match status" value="1"/>
</dbReference>
<gene>
    <name evidence="1" type="ORF">BCM14_0862</name>
</gene>
<dbReference type="Pfam" id="PF03692">
    <property type="entry name" value="CxxCxxCC"/>
    <property type="match status" value="1"/>
</dbReference>
<evidence type="ECO:0000313" key="2">
    <source>
        <dbReference type="Proteomes" id="UP000238308"/>
    </source>
</evidence>
<evidence type="ECO:0000313" key="1">
    <source>
        <dbReference type="EMBL" id="PRY99417.1"/>
    </source>
</evidence>
<reference evidence="1 2" key="1">
    <citation type="submission" date="2018-03" db="EMBL/GenBank/DDBJ databases">
        <title>Genomic Encyclopedia of Type Strains, Phase III (KMG-III): the genomes of soil and plant-associated and newly described type strains.</title>
        <authorList>
            <person name="Whitman W."/>
        </authorList>
    </citation>
    <scope>NUCLEOTIDE SEQUENCE [LARGE SCALE GENOMIC DNA]</scope>
    <source>
        <strain evidence="1 2">MWH-P2sevCIIIb</strain>
    </source>
</reference>
<dbReference type="RefSeq" id="WP_259673410.1">
    <property type="nucleotide sequence ID" value="NZ_PVTV01000011.1"/>
</dbReference>
<comment type="caution">
    <text evidence="1">The sequence shown here is derived from an EMBL/GenBank/DDBJ whole genome shotgun (WGS) entry which is preliminary data.</text>
</comment>
<dbReference type="Proteomes" id="UP000238308">
    <property type="component" value="Unassembled WGS sequence"/>
</dbReference>
<protein>
    <recommendedName>
        <fullName evidence="3">YkgJ family cysteine cluster protein</fullName>
    </recommendedName>
</protein>
<dbReference type="InterPro" id="IPR005358">
    <property type="entry name" value="Puta_zinc/iron-chelating_dom"/>
</dbReference>
<dbReference type="EMBL" id="PVTV01000011">
    <property type="protein sequence ID" value="PRY99417.1"/>
    <property type="molecule type" value="Genomic_DNA"/>
</dbReference>
<dbReference type="AlphaFoldDB" id="A0A2T0XKI0"/>
<sequence length="83" mass="8775">MNCRTGCGACCIAPSITSAIPGMPKGKPAGTACVQLLDDMSCAIFNDPRRPAFCAGLKPSPDMCGHSREYALKWLGDLEQATR</sequence>
<proteinExistence type="predicted"/>
<dbReference type="InterPro" id="IPR052572">
    <property type="entry name" value="UPF0153_domain"/>
</dbReference>
<keyword evidence="2" id="KW-1185">Reference proteome</keyword>
<accession>A0A2T0XKI0</accession>